<dbReference type="PROSITE" id="PS01233">
    <property type="entry name" value="UROCANASE"/>
    <property type="match status" value="1"/>
</dbReference>
<dbReference type="NCBIfam" id="TIGR01228">
    <property type="entry name" value="hutU"/>
    <property type="match status" value="1"/>
</dbReference>
<keyword evidence="6 9" id="KW-0456">Lyase</keyword>
<dbReference type="Gene3D" id="3.40.50.10730">
    <property type="entry name" value="Urocanase like domains"/>
    <property type="match status" value="1"/>
</dbReference>
<evidence type="ECO:0000259" key="12">
    <source>
        <dbReference type="Pfam" id="PF17392"/>
    </source>
</evidence>
<dbReference type="HAMAP" id="MF_00577">
    <property type="entry name" value="HutU"/>
    <property type="match status" value="1"/>
</dbReference>
<dbReference type="InterPro" id="IPR023637">
    <property type="entry name" value="Urocanase-like"/>
</dbReference>
<feature type="binding site" evidence="9">
    <location>
        <position position="192"/>
    </location>
    <ligand>
        <name>NAD(+)</name>
        <dbReference type="ChEBI" id="CHEBI:57540"/>
    </ligand>
</feature>
<evidence type="ECO:0000256" key="9">
    <source>
        <dbReference type="HAMAP-Rule" id="MF_00577"/>
    </source>
</evidence>
<feature type="binding site" evidence="9">
    <location>
        <position position="488"/>
    </location>
    <ligand>
        <name>NAD(+)</name>
        <dbReference type="ChEBI" id="CHEBI:57540"/>
    </ligand>
</feature>
<name>A0ABQ3VG29_9CHLR</name>
<dbReference type="InterPro" id="IPR035085">
    <property type="entry name" value="Urocanase_Rossmann-like"/>
</dbReference>
<comment type="catalytic activity">
    <reaction evidence="8 9">
        <text>4-imidazolone-5-propanoate = trans-urocanate + H2O</text>
        <dbReference type="Rhea" id="RHEA:13101"/>
        <dbReference type="ChEBI" id="CHEBI:15377"/>
        <dbReference type="ChEBI" id="CHEBI:17771"/>
        <dbReference type="ChEBI" id="CHEBI:77893"/>
        <dbReference type="EC" id="4.2.1.49"/>
    </reaction>
</comment>
<dbReference type="InterPro" id="IPR035400">
    <property type="entry name" value="Urocanase_N"/>
</dbReference>
<evidence type="ECO:0000256" key="8">
    <source>
        <dbReference type="ARBA" id="ARBA00047623"/>
    </source>
</evidence>
<feature type="binding site" evidence="9">
    <location>
        <begin position="172"/>
        <end position="174"/>
    </location>
    <ligand>
        <name>NAD(+)</name>
        <dbReference type="ChEBI" id="CHEBI:57540"/>
    </ligand>
</feature>
<evidence type="ECO:0000256" key="7">
    <source>
        <dbReference type="ARBA" id="ARBA00031640"/>
    </source>
</evidence>
<sequence>MVQKTQIRAPRGTTISCKGWQQEAAMRMLMNNLDPDVAERPEDLVVYGGSGRAARSWEAYEAIVRSLRQLEDDETLLVQSGKPVGIMRTHANAPRVLIANSNLVPHWANWDEFRRLEAMGLTMYGQMTAGSWIYIGSQGIVQGTFETFAEAARQHFGSTLKGKFVLTAGLGGMGGAQPLAVTMNEGVCLAVEVDESHIQRRVATGYCDTIARTLDEALAQVREACADGRPLSIGLIGNAAEIYPELVRRNIIPDMVTDQTSAHDALNGYIPAGLTLEAAEHLRKHDPEAYIQRAKASMVIHVRAMLDMQKRGAVVFDYGNNLRGQALEAGETHALDFPGFVPAYIRSLFCRGKGPFRWVALSGDPEDIYRTDEALLEMFPEDEHLKRWLTLARQKIQFQGLPARICWLGYGERDKAGLAFNELVAKGIVKAPIVIGRDHLDSGSVASPYRETEGMKDGSDAIADWPLLNALVNTASGATWVSLHHGGGVGIGYSMHAGQVTVADGTPEAAARLARVLSNDPGMGVIRHVDAGYEEALTYAQQYNVKIPML</sequence>
<evidence type="ECO:0000256" key="2">
    <source>
        <dbReference type="ARBA" id="ARBA00007578"/>
    </source>
</evidence>
<gene>
    <name evidence="9 13" type="primary">hutU</name>
    <name evidence="13" type="ORF">KSZ_29760</name>
</gene>
<evidence type="ECO:0000256" key="4">
    <source>
        <dbReference type="ARBA" id="ARBA00022808"/>
    </source>
</evidence>
<evidence type="ECO:0000259" key="11">
    <source>
        <dbReference type="Pfam" id="PF17391"/>
    </source>
</evidence>
<feature type="binding site" evidence="9">
    <location>
        <begin position="259"/>
        <end position="263"/>
    </location>
    <ligand>
        <name>NAD(+)</name>
        <dbReference type="ChEBI" id="CHEBI:57540"/>
    </ligand>
</feature>
<feature type="active site" evidence="9">
    <location>
        <position position="406"/>
    </location>
</feature>
<keyword evidence="5 9" id="KW-0520">NAD</keyword>
<feature type="binding site" evidence="9">
    <location>
        <begin position="48"/>
        <end position="49"/>
    </location>
    <ligand>
        <name>NAD(+)</name>
        <dbReference type="ChEBI" id="CHEBI:57540"/>
    </ligand>
</feature>
<dbReference type="Proteomes" id="UP000635565">
    <property type="component" value="Unassembled WGS sequence"/>
</dbReference>
<feature type="domain" description="Urocanase C-terminal" evidence="12">
    <location>
        <begin position="348"/>
        <end position="541"/>
    </location>
</feature>
<comment type="similarity">
    <text evidence="2 9">Belongs to the urocanase family.</text>
</comment>
<feature type="binding site" evidence="9">
    <location>
        <begin position="238"/>
        <end position="239"/>
    </location>
    <ligand>
        <name>NAD(+)</name>
        <dbReference type="ChEBI" id="CHEBI:57540"/>
    </ligand>
</feature>
<dbReference type="RefSeq" id="WP_201362590.1">
    <property type="nucleotide sequence ID" value="NZ_BNJJ01000007.1"/>
</dbReference>
<evidence type="ECO:0000256" key="3">
    <source>
        <dbReference type="ARBA" id="ARBA00011992"/>
    </source>
</evidence>
<keyword evidence="9" id="KW-0963">Cytoplasm</keyword>
<accession>A0ABQ3VG29</accession>
<feature type="domain" description="Urocanase Rossmann-like" evidence="10">
    <location>
        <begin position="136"/>
        <end position="344"/>
    </location>
</feature>
<evidence type="ECO:0000313" key="14">
    <source>
        <dbReference type="Proteomes" id="UP000635565"/>
    </source>
</evidence>
<dbReference type="Pfam" id="PF17392">
    <property type="entry name" value="Urocanase_C"/>
    <property type="match status" value="1"/>
</dbReference>
<feature type="binding site" evidence="9">
    <location>
        <position position="126"/>
    </location>
    <ligand>
        <name>NAD(+)</name>
        <dbReference type="ChEBI" id="CHEBI:57540"/>
    </ligand>
</feature>
<proteinExistence type="inferred from homology"/>
<dbReference type="NCBIfam" id="NF003820">
    <property type="entry name" value="PRK05414.1"/>
    <property type="match status" value="1"/>
</dbReference>
<organism evidence="13 14">
    <name type="scientific">Dictyobacter formicarum</name>
    <dbReference type="NCBI Taxonomy" id="2778368"/>
    <lineage>
        <taxon>Bacteria</taxon>
        <taxon>Bacillati</taxon>
        <taxon>Chloroflexota</taxon>
        <taxon>Ktedonobacteria</taxon>
        <taxon>Ktedonobacterales</taxon>
        <taxon>Dictyobacteraceae</taxon>
        <taxon>Dictyobacter</taxon>
    </lineage>
</organism>
<dbReference type="PANTHER" id="PTHR12216:SF4">
    <property type="entry name" value="UROCANATE HYDRATASE"/>
    <property type="match status" value="1"/>
</dbReference>
<dbReference type="InterPro" id="IPR035401">
    <property type="entry name" value="Urocanase_C"/>
</dbReference>
<dbReference type="InterPro" id="IPR055351">
    <property type="entry name" value="Urocanase"/>
</dbReference>
<dbReference type="InterPro" id="IPR036190">
    <property type="entry name" value="Urocanase_sf"/>
</dbReference>
<feature type="binding site" evidence="9">
    <location>
        <begin position="269"/>
        <end position="270"/>
    </location>
    <ligand>
        <name>NAD(+)</name>
        <dbReference type="ChEBI" id="CHEBI:57540"/>
    </ligand>
</feature>
<dbReference type="Gene3D" id="3.40.1770.10">
    <property type="entry name" value="Urocanase superfamily"/>
    <property type="match status" value="1"/>
</dbReference>
<dbReference type="Pfam" id="PF01175">
    <property type="entry name" value="Urocanase"/>
    <property type="match status" value="1"/>
</dbReference>
<dbReference type="EC" id="4.2.1.49" evidence="3 9"/>
<protein>
    <recommendedName>
        <fullName evidence="3 9">Urocanate hydratase</fullName>
        <shortName evidence="9">Urocanase</shortName>
        <ecNumber evidence="3 9">4.2.1.49</ecNumber>
    </recommendedName>
    <alternativeName>
        <fullName evidence="7 9">Imidazolonepropionate hydrolase</fullName>
    </alternativeName>
</protein>
<comment type="caution">
    <text evidence="13">The sequence shown here is derived from an EMBL/GenBank/DDBJ whole genome shotgun (WGS) entry which is preliminary data.</text>
</comment>
<evidence type="ECO:0000313" key="13">
    <source>
        <dbReference type="EMBL" id="GHO84970.1"/>
    </source>
</evidence>
<dbReference type="InterPro" id="IPR038364">
    <property type="entry name" value="Urocanase_central_sf"/>
</dbReference>
<comment type="pathway">
    <text evidence="1 9">Amino-acid degradation; L-histidine degradation into L-glutamate; N-formimidoyl-L-glutamate from L-histidine: step 2/3.</text>
</comment>
<dbReference type="Pfam" id="PF17391">
    <property type="entry name" value="Urocanase_N"/>
    <property type="match status" value="1"/>
</dbReference>
<evidence type="ECO:0000256" key="5">
    <source>
        <dbReference type="ARBA" id="ARBA00023027"/>
    </source>
</evidence>
<comment type="caution">
    <text evidence="9">Lacks conserved residue(s) required for the propagation of feature annotation.</text>
</comment>
<dbReference type="EMBL" id="BNJJ01000007">
    <property type="protein sequence ID" value="GHO84970.1"/>
    <property type="molecule type" value="Genomic_DNA"/>
</dbReference>
<feature type="domain" description="Urocanase N-terminal" evidence="11">
    <location>
        <begin position="7"/>
        <end position="133"/>
    </location>
</feature>
<feature type="binding site" evidence="9">
    <location>
        <position position="318"/>
    </location>
    <ligand>
        <name>NAD(+)</name>
        <dbReference type="ChEBI" id="CHEBI:57540"/>
    </ligand>
</feature>
<keyword evidence="14" id="KW-1185">Reference proteome</keyword>
<evidence type="ECO:0000256" key="6">
    <source>
        <dbReference type="ARBA" id="ARBA00023239"/>
    </source>
</evidence>
<evidence type="ECO:0000259" key="10">
    <source>
        <dbReference type="Pfam" id="PF01175"/>
    </source>
</evidence>
<dbReference type="SUPFAM" id="SSF111326">
    <property type="entry name" value="Urocanase"/>
    <property type="match status" value="1"/>
</dbReference>
<keyword evidence="4 9" id="KW-0369">Histidine metabolism</keyword>
<comment type="function">
    <text evidence="9">Catalyzes the conversion of urocanate to 4-imidazolone-5-propionate.</text>
</comment>
<evidence type="ECO:0000256" key="1">
    <source>
        <dbReference type="ARBA" id="ARBA00004794"/>
    </source>
</evidence>
<reference evidence="13 14" key="1">
    <citation type="journal article" date="2021" name="Int. J. Syst. Evol. Microbiol.">
        <title>Reticulibacter mediterranei gen. nov., sp. nov., within the new family Reticulibacteraceae fam. nov., and Ktedonospora formicarum gen. nov., sp. nov., Ktedonobacter robiniae sp. nov., Dictyobacter formicarum sp. nov. and Dictyobacter arantiisoli sp. nov., belonging to the class Ktedonobacteria.</title>
        <authorList>
            <person name="Yabe S."/>
            <person name="Zheng Y."/>
            <person name="Wang C.M."/>
            <person name="Sakai Y."/>
            <person name="Abe K."/>
            <person name="Yokota A."/>
            <person name="Donadio S."/>
            <person name="Cavaletti L."/>
            <person name="Monciardini P."/>
        </authorList>
    </citation>
    <scope>NUCLEOTIDE SEQUENCE [LARGE SCALE GENOMIC DNA]</scope>
    <source>
        <strain evidence="13 14">SOSP1-9</strain>
    </source>
</reference>
<comment type="subcellular location">
    <subcellularLocation>
        <location evidence="9">Cytoplasm</location>
    </subcellularLocation>
</comment>
<dbReference type="PANTHER" id="PTHR12216">
    <property type="entry name" value="UROCANATE HYDRATASE"/>
    <property type="match status" value="1"/>
</dbReference>
<comment type="cofactor">
    <cofactor evidence="9">
        <name>NAD(+)</name>
        <dbReference type="ChEBI" id="CHEBI:57540"/>
    </cofactor>
    <text evidence="9">Binds 1 NAD(+) per subunit.</text>
</comment>
<dbReference type="PIRSF" id="PIRSF001423">
    <property type="entry name" value="Urocanate_hydrat"/>
    <property type="match status" value="1"/>
</dbReference>
<dbReference type="InterPro" id="IPR023636">
    <property type="entry name" value="Urocanase_CS"/>
</dbReference>